<dbReference type="GO" id="GO:0003905">
    <property type="term" value="F:alkylbase DNA N-glycosylase activity"/>
    <property type="evidence" value="ECO:0007669"/>
    <property type="project" value="UniProtKB-EC"/>
</dbReference>
<evidence type="ECO:0000256" key="2">
    <source>
        <dbReference type="ARBA" id="ARBA00002421"/>
    </source>
</evidence>
<comment type="subunit">
    <text evidence="9">Binds MBD1. Binds SSBP1.</text>
</comment>
<name>A0AAW1DRU5_9HEMI</name>
<evidence type="ECO:0000256" key="9">
    <source>
        <dbReference type="ARBA" id="ARBA00066187"/>
    </source>
</evidence>
<evidence type="ECO:0000313" key="15">
    <source>
        <dbReference type="Proteomes" id="UP001461498"/>
    </source>
</evidence>
<dbReference type="EMBL" id="JAPXFL010000001">
    <property type="protein sequence ID" value="KAK9511857.1"/>
    <property type="molecule type" value="Genomic_DNA"/>
</dbReference>
<evidence type="ECO:0000256" key="8">
    <source>
        <dbReference type="ARBA" id="ARBA00033426"/>
    </source>
</evidence>
<dbReference type="SUPFAM" id="SSF50486">
    <property type="entry name" value="FMT C-terminal domain-like"/>
    <property type="match status" value="1"/>
</dbReference>
<dbReference type="InterPro" id="IPR011034">
    <property type="entry name" value="Formyl_transferase-like_C_sf"/>
</dbReference>
<organism evidence="14 15">
    <name type="scientific">Rhynocoris fuscipes</name>
    <dbReference type="NCBI Taxonomy" id="488301"/>
    <lineage>
        <taxon>Eukaryota</taxon>
        <taxon>Metazoa</taxon>
        <taxon>Ecdysozoa</taxon>
        <taxon>Arthropoda</taxon>
        <taxon>Hexapoda</taxon>
        <taxon>Insecta</taxon>
        <taxon>Pterygota</taxon>
        <taxon>Neoptera</taxon>
        <taxon>Paraneoptera</taxon>
        <taxon>Hemiptera</taxon>
        <taxon>Heteroptera</taxon>
        <taxon>Panheteroptera</taxon>
        <taxon>Cimicomorpha</taxon>
        <taxon>Reduviidae</taxon>
        <taxon>Harpactorinae</taxon>
        <taxon>Harpactorini</taxon>
        <taxon>Rhynocoris</taxon>
    </lineage>
</organism>
<dbReference type="PANTHER" id="PTHR10429:SF0">
    <property type="entry name" value="DNA-3-METHYLADENINE GLYCOSYLASE"/>
    <property type="match status" value="1"/>
</dbReference>
<dbReference type="FunFam" id="3.10.300.10:FF:000001">
    <property type="entry name" value="Putative 3-methyladenine DNA glycosylase"/>
    <property type="match status" value="1"/>
</dbReference>
<dbReference type="GO" id="GO:0006284">
    <property type="term" value="P:base-excision repair"/>
    <property type="evidence" value="ECO:0007669"/>
    <property type="project" value="InterPro"/>
</dbReference>
<sequence length="281" mass="31266">MFKYNNCQFSLLKVFVRNLSKNTKNLSKKIKQTPILIDKNNGMNRKFGADFYGLPCIELAKKLLGQILVRCIDSERRLRCRIVETEAYLGPEDKASHSYQVSTVGKKIGSTYLKPGSACVTSVYGVHLVLSISSLEEGACVLLRAAEPICGAEEMRRQRAIFLQKNSKNPLIVNKSIRIHRLCSGPGRLAAALGVSAKLDGEDLTKSNKLWIEKGPEEIAESQIVECPRIGLSIGSGDWIYKPLRCYILGHTSVSQRDKTYEKELQIASGVLSEDGKLYLK</sequence>
<comment type="caution">
    <text evidence="14">The sequence shown here is derived from an EMBL/GenBank/DDBJ whole genome shotgun (WGS) entry which is preliminary data.</text>
</comment>
<dbReference type="GO" id="GO:0003677">
    <property type="term" value="F:DNA binding"/>
    <property type="evidence" value="ECO:0007669"/>
    <property type="project" value="InterPro"/>
</dbReference>
<comment type="function">
    <text evidence="2">Hydrolysis of the deoxyribose N-glycosidic bond to excise 3-methyladenine, and 7-methylguanine from the damaged DNA polymer formed by alkylation lesions.</text>
</comment>
<dbReference type="NCBIfam" id="TIGR00567">
    <property type="entry name" value="3mg"/>
    <property type="match status" value="1"/>
</dbReference>
<comment type="similarity">
    <text evidence="3">Belongs to the DNA glycosylase MPG family.</text>
</comment>
<evidence type="ECO:0000256" key="7">
    <source>
        <dbReference type="ARBA" id="ARBA00023204"/>
    </source>
</evidence>
<evidence type="ECO:0000313" key="14">
    <source>
        <dbReference type="EMBL" id="KAK9511857.1"/>
    </source>
</evidence>
<comment type="catalytic activity">
    <reaction evidence="1">
        <text>Hydrolysis of alkylated DNA, releasing 3-methyladenine, 3-methylguanine, 7-methylguanine and 7-methyladenine.</text>
        <dbReference type="EC" id="3.2.2.21"/>
    </reaction>
</comment>
<keyword evidence="15" id="KW-1185">Reference proteome</keyword>
<evidence type="ECO:0000256" key="11">
    <source>
        <dbReference type="ARBA" id="ARBA00076879"/>
    </source>
</evidence>
<evidence type="ECO:0000256" key="6">
    <source>
        <dbReference type="ARBA" id="ARBA00022801"/>
    </source>
</evidence>
<dbReference type="Gene3D" id="3.10.300.10">
    <property type="entry name" value="Methylpurine-DNA glycosylase (MPG)"/>
    <property type="match status" value="1"/>
</dbReference>
<gene>
    <name evidence="14" type="ORF">O3M35_000438</name>
</gene>
<dbReference type="Proteomes" id="UP001461498">
    <property type="component" value="Unassembled WGS sequence"/>
</dbReference>
<dbReference type="InterPro" id="IPR003180">
    <property type="entry name" value="MPG"/>
</dbReference>
<accession>A0AAW1DRU5</accession>
<keyword evidence="7" id="KW-0234">DNA repair</keyword>
<dbReference type="CDD" id="cd00540">
    <property type="entry name" value="AAG"/>
    <property type="match status" value="1"/>
</dbReference>
<dbReference type="HAMAP" id="MF_00527">
    <property type="entry name" value="3MGH"/>
    <property type="match status" value="1"/>
</dbReference>
<evidence type="ECO:0000256" key="1">
    <source>
        <dbReference type="ARBA" id="ARBA00000086"/>
    </source>
</evidence>
<evidence type="ECO:0000256" key="10">
    <source>
        <dbReference type="ARBA" id="ARBA00068926"/>
    </source>
</evidence>
<protein>
    <recommendedName>
        <fullName evidence="10">DNA-3-methyladenine glycosylase</fullName>
        <ecNumber evidence="4">3.2.2.21</ecNumber>
    </recommendedName>
    <alternativeName>
        <fullName evidence="11">3-alkyladenine DNA glycosylase</fullName>
    </alternativeName>
    <alternativeName>
        <fullName evidence="8">3-methyladenine DNA glycosidase</fullName>
    </alternativeName>
    <alternativeName>
        <fullName evidence="13">ADPG</fullName>
    </alternativeName>
    <alternativeName>
        <fullName evidence="12">N-methylpurine-DNA glycosylase</fullName>
    </alternativeName>
</protein>
<dbReference type="AlphaFoldDB" id="A0AAW1DRU5"/>
<evidence type="ECO:0000256" key="5">
    <source>
        <dbReference type="ARBA" id="ARBA00022763"/>
    </source>
</evidence>
<evidence type="ECO:0000256" key="13">
    <source>
        <dbReference type="ARBA" id="ARBA00082988"/>
    </source>
</evidence>
<dbReference type="PANTHER" id="PTHR10429">
    <property type="entry name" value="DNA-3-METHYLADENINE GLYCOSYLASE"/>
    <property type="match status" value="1"/>
</dbReference>
<dbReference type="EC" id="3.2.2.21" evidence="4"/>
<evidence type="ECO:0000256" key="12">
    <source>
        <dbReference type="ARBA" id="ARBA00078171"/>
    </source>
</evidence>
<reference evidence="14 15" key="1">
    <citation type="submission" date="2022-12" db="EMBL/GenBank/DDBJ databases">
        <title>Chromosome-level genome assembly of true bugs.</title>
        <authorList>
            <person name="Ma L."/>
            <person name="Li H."/>
        </authorList>
    </citation>
    <scope>NUCLEOTIDE SEQUENCE [LARGE SCALE GENOMIC DNA]</scope>
    <source>
        <strain evidence="14">Lab_2022b</strain>
    </source>
</reference>
<evidence type="ECO:0000256" key="3">
    <source>
        <dbReference type="ARBA" id="ARBA00009232"/>
    </source>
</evidence>
<dbReference type="InterPro" id="IPR036995">
    <property type="entry name" value="MPG_sf"/>
</dbReference>
<keyword evidence="5" id="KW-0227">DNA damage</keyword>
<keyword evidence="6" id="KW-0378">Hydrolase</keyword>
<dbReference type="Pfam" id="PF02245">
    <property type="entry name" value="Pur_DNA_glyco"/>
    <property type="match status" value="1"/>
</dbReference>
<evidence type="ECO:0000256" key="4">
    <source>
        <dbReference type="ARBA" id="ARBA00012000"/>
    </source>
</evidence>
<proteinExistence type="inferred from homology"/>